<dbReference type="Gene3D" id="3.40.1190.20">
    <property type="match status" value="1"/>
</dbReference>
<dbReference type="HOGENOM" id="CLU_021150_0_1_0"/>
<dbReference type="KEGG" id="saf:SULAZ_0444"/>
<dbReference type="PANTHER" id="PTHR46969:SF1">
    <property type="entry name" value="BIFUNCTIONAL PROTEIN HLDE"/>
    <property type="match status" value="1"/>
</dbReference>
<dbReference type="AlphaFoldDB" id="C1DTJ8"/>
<organism evidence="4 5">
    <name type="scientific">Sulfurihydrogenibium azorense (strain DSM 15241 / OCM 825 / Az-Fu1)</name>
    <dbReference type="NCBI Taxonomy" id="204536"/>
    <lineage>
        <taxon>Bacteria</taxon>
        <taxon>Pseudomonadati</taxon>
        <taxon>Aquificota</taxon>
        <taxon>Aquificia</taxon>
        <taxon>Aquificales</taxon>
        <taxon>Hydrogenothermaceae</taxon>
        <taxon>Sulfurihydrogenibium</taxon>
    </lineage>
</organism>
<reference evidence="4 5" key="1">
    <citation type="journal article" date="2009" name="J. Bacteriol.">
        <title>Complete and draft genome sequences of six members of the Aquificales.</title>
        <authorList>
            <person name="Reysenbach A.L."/>
            <person name="Hamamura N."/>
            <person name="Podar M."/>
            <person name="Griffiths E."/>
            <person name="Ferreira S."/>
            <person name="Hochstein R."/>
            <person name="Heidelberg J."/>
            <person name="Johnson J."/>
            <person name="Mead D."/>
            <person name="Pohorille A."/>
            <person name="Sarmiento M."/>
            <person name="Schweighofer K."/>
            <person name="Seshadri R."/>
            <person name="Voytek M.A."/>
        </authorList>
    </citation>
    <scope>NUCLEOTIDE SEQUENCE [LARGE SCALE GENOMIC DNA]</scope>
    <source>
        <strain evidence="5">Az-Fu1 / DSM 15241 / OCM 825</strain>
    </source>
</reference>
<keyword evidence="2" id="KW-0418">Kinase</keyword>
<dbReference type="SUPFAM" id="SSF53613">
    <property type="entry name" value="Ribokinase-like"/>
    <property type="match status" value="1"/>
</dbReference>
<evidence type="ECO:0000259" key="3">
    <source>
        <dbReference type="Pfam" id="PF00294"/>
    </source>
</evidence>
<proteinExistence type="predicted"/>
<feature type="domain" description="Carbohydrate kinase PfkB" evidence="3">
    <location>
        <begin position="18"/>
        <end position="307"/>
    </location>
</feature>
<dbReference type="GO" id="GO:0033786">
    <property type="term" value="F:heptose-1-phosphate adenylyltransferase activity"/>
    <property type="evidence" value="ECO:0007669"/>
    <property type="project" value="TreeGrafter"/>
</dbReference>
<dbReference type="eggNOG" id="COG2870">
    <property type="taxonomic scope" value="Bacteria"/>
</dbReference>
<dbReference type="InterPro" id="IPR011611">
    <property type="entry name" value="PfkB_dom"/>
</dbReference>
<sequence length="321" mass="35491">MISVQRAEELISKFSNIKIAVVGDVILDKYLWGEVERISPEAPVPIVDVKRETLSLGGASNVANNIVALDATAYMVGIVGDDENGRLIEKLIKEKGIHSVLIKDSSRPTIEKTRVIAVSQQLLRIDREERKPLDREIEEKLLESLKSIESKVDGFIVSDYGKGVVTEKIMSYIKSTNKPVFVDPKPSNFHLYEEITIMTPNKKEAYESIKADKSESIEEVGKRIMESLRINQLLITLGSEGMVLFERGKVLKIPAKARKVFDVTGAGDTVISVLALSRLASGSWEESATISNYAAGYVVGEIGTATVNRKILLETIESQRD</sequence>
<dbReference type="OrthoDB" id="9802794at2"/>
<evidence type="ECO:0000256" key="2">
    <source>
        <dbReference type="ARBA" id="ARBA00022777"/>
    </source>
</evidence>
<dbReference type="InterPro" id="IPR011913">
    <property type="entry name" value="RfaE_dom_I"/>
</dbReference>
<dbReference type="GO" id="GO:0005829">
    <property type="term" value="C:cytosol"/>
    <property type="evidence" value="ECO:0007669"/>
    <property type="project" value="TreeGrafter"/>
</dbReference>
<dbReference type="CDD" id="cd01172">
    <property type="entry name" value="RfaE_like"/>
    <property type="match status" value="1"/>
</dbReference>
<dbReference type="PANTHER" id="PTHR46969">
    <property type="entry name" value="BIFUNCTIONAL PROTEIN HLDE"/>
    <property type="match status" value="1"/>
</dbReference>
<evidence type="ECO:0000313" key="5">
    <source>
        <dbReference type="Proteomes" id="UP000001369"/>
    </source>
</evidence>
<keyword evidence="1 4" id="KW-0808">Transferase</keyword>
<dbReference type="Pfam" id="PF00294">
    <property type="entry name" value="PfkB"/>
    <property type="match status" value="1"/>
</dbReference>
<dbReference type="STRING" id="204536.SULAZ_0444"/>
<dbReference type="EC" id="2.7.1.-" evidence="4"/>
<accession>C1DTJ8</accession>
<dbReference type="RefSeq" id="WP_012675078.1">
    <property type="nucleotide sequence ID" value="NC_012438.1"/>
</dbReference>
<dbReference type="NCBIfam" id="TIGR02198">
    <property type="entry name" value="rfaE_dom_I"/>
    <property type="match status" value="1"/>
</dbReference>
<evidence type="ECO:0000313" key="4">
    <source>
        <dbReference type="EMBL" id="ACN99770.1"/>
    </source>
</evidence>
<dbReference type="EMBL" id="CP001229">
    <property type="protein sequence ID" value="ACN99770.1"/>
    <property type="molecule type" value="Genomic_DNA"/>
</dbReference>
<dbReference type="Proteomes" id="UP000001369">
    <property type="component" value="Chromosome"/>
</dbReference>
<evidence type="ECO:0000256" key="1">
    <source>
        <dbReference type="ARBA" id="ARBA00022679"/>
    </source>
</evidence>
<gene>
    <name evidence="4" type="primary">rfaE_2</name>
    <name evidence="4" type="ordered locus">SULAZ_0444</name>
</gene>
<dbReference type="GO" id="GO:0016773">
    <property type="term" value="F:phosphotransferase activity, alcohol group as acceptor"/>
    <property type="evidence" value="ECO:0007669"/>
    <property type="project" value="InterPro"/>
</dbReference>
<dbReference type="InterPro" id="IPR029056">
    <property type="entry name" value="Ribokinase-like"/>
</dbReference>
<keyword evidence="5" id="KW-1185">Reference proteome</keyword>
<name>C1DTJ8_SULAA</name>
<dbReference type="FunFam" id="3.40.1190.20:FF:000002">
    <property type="entry name" value="Bifunctional protein HldE"/>
    <property type="match status" value="1"/>
</dbReference>
<protein>
    <submittedName>
        <fullName evidence="4">Bifunctional protein RfaE, domain I</fullName>
        <ecNumber evidence="4">2.7.1.-</ecNumber>
    </submittedName>
</protein>
<dbReference type="GO" id="GO:0033785">
    <property type="term" value="F:heptose 7-phosphate kinase activity"/>
    <property type="evidence" value="ECO:0007669"/>
    <property type="project" value="TreeGrafter"/>
</dbReference>